<protein>
    <submittedName>
        <fullName evidence="3">Uncharacterized protein</fullName>
    </submittedName>
</protein>
<sequence length="200" mass="22609">MYPIISLFFLYYCCCSFQLVLESAKKGEDATLCETLQQDLIQLKEYNAHLERQFQTQTDIIEALKRKLIEQKSFADLIHKLSAQDDVELIEDGLNNYIKSVDRETGRLAESIAYIVKICPYNSVDSSGKWLSNSSEDISPDSEGTDWGTKRKTLKAVDSWLIKISLATSYIAGFRYHKLVSEVQCGADGLEQRSASTKNA</sequence>
<feature type="signal peptide" evidence="2">
    <location>
        <begin position="1"/>
        <end position="16"/>
    </location>
</feature>
<name>A0A3P7LR09_STRVU</name>
<proteinExistence type="predicted"/>
<accession>A0A3P7LR09</accession>
<keyword evidence="1" id="KW-0175">Coiled coil</keyword>
<feature type="chain" id="PRO_5017929253" evidence="2">
    <location>
        <begin position="17"/>
        <end position="200"/>
    </location>
</feature>
<organism evidence="3 4">
    <name type="scientific">Strongylus vulgaris</name>
    <name type="common">Blood worm</name>
    <dbReference type="NCBI Taxonomy" id="40348"/>
    <lineage>
        <taxon>Eukaryota</taxon>
        <taxon>Metazoa</taxon>
        <taxon>Ecdysozoa</taxon>
        <taxon>Nematoda</taxon>
        <taxon>Chromadorea</taxon>
        <taxon>Rhabditida</taxon>
        <taxon>Rhabditina</taxon>
        <taxon>Rhabditomorpha</taxon>
        <taxon>Strongyloidea</taxon>
        <taxon>Strongylidae</taxon>
        <taxon>Strongylus</taxon>
    </lineage>
</organism>
<feature type="coiled-coil region" evidence="1">
    <location>
        <begin position="33"/>
        <end position="67"/>
    </location>
</feature>
<keyword evidence="2" id="KW-0732">Signal</keyword>
<evidence type="ECO:0000313" key="4">
    <source>
        <dbReference type="Proteomes" id="UP000270094"/>
    </source>
</evidence>
<dbReference type="OrthoDB" id="5917544at2759"/>
<evidence type="ECO:0000256" key="2">
    <source>
        <dbReference type="SAM" id="SignalP"/>
    </source>
</evidence>
<evidence type="ECO:0000313" key="3">
    <source>
        <dbReference type="EMBL" id="VDM81562.1"/>
    </source>
</evidence>
<dbReference type="EMBL" id="UYYB01113486">
    <property type="protein sequence ID" value="VDM81562.1"/>
    <property type="molecule type" value="Genomic_DNA"/>
</dbReference>
<reference evidence="3 4" key="1">
    <citation type="submission" date="2018-11" db="EMBL/GenBank/DDBJ databases">
        <authorList>
            <consortium name="Pathogen Informatics"/>
        </authorList>
    </citation>
    <scope>NUCLEOTIDE SEQUENCE [LARGE SCALE GENOMIC DNA]</scope>
</reference>
<dbReference type="AlphaFoldDB" id="A0A3P7LR09"/>
<dbReference type="Proteomes" id="UP000270094">
    <property type="component" value="Unassembled WGS sequence"/>
</dbReference>
<keyword evidence="4" id="KW-1185">Reference proteome</keyword>
<evidence type="ECO:0000256" key="1">
    <source>
        <dbReference type="SAM" id="Coils"/>
    </source>
</evidence>
<gene>
    <name evidence="3" type="ORF">SVUK_LOCUS16560</name>
</gene>